<protein>
    <submittedName>
        <fullName evidence="2">Uncharacterized protein</fullName>
    </submittedName>
</protein>
<gene>
    <name evidence="2" type="ORF">GNI_113710</name>
</gene>
<keyword evidence="3" id="KW-1185">Reference proteome</keyword>
<reference evidence="2" key="1">
    <citation type="submission" date="2013-12" db="EMBL/GenBank/DDBJ databases">
        <authorList>
            <person name="Omoto C.K."/>
            <person name="Sibley D."/>
            <person name="Venepally P."/>
            <person name="Hadjithomas M."/>
            <person name="Karamycheva S."/>
            <person name="Brunk B."/>
            <person name="Roos D."/>
            <person name="Caler E."/>
            <person name="Lorenzi H."/>
        </authorList>
    </citation>
    <scope>NUCLEOTIDE SEQUENCE</scope>
</reference>
<dbReference type="VEuPathDB" id="CryptoDB:GNI_113710"/>
<dbReference type="GeneID" id="22914014"/>
<dbReference type="AlphaFoldDB" id="A0A023B3I3"/>
<evidence type="ECO:0000313" key="2">
    <source>
        <dbReference type="EMBL" id="EZG55394.1"/>
    </source>
</evidence>
<accession>A0A023B3I3</accession>
<evidence type="ECO:0000313" key="3">
    <source>
        <dbReference type="Proteomes" id="UP000019763"/>
    </source>
</evidence>
<dbReference type="EMBL" id="AFNH02000849">
    <property type="protein sequence ID" value="EZG55394.1"/>
    <property type="molecule type" value="Genomic_DNA"/>
</dbReference>
<feature type="region of interest" description="Disordered" evidence="1">
    <location>
        <begin position="1"/>
        <end position="49"/>
    </location>
</feature>
<sequence length="141" mass="16041">MDRPRSMDQPPKPIHVASRSLHPTIEPPLAQDLSGCKTPESFGESTNDTHWLPDPFKQHYVKVRGCSKGRLDLLLAKLHYFGFFVLDIRKQLRMGIGPTTFGLQDQRSATKLPKQSIVVVEIRRSKVYVRVHGGPTEKQRL</sequence>
<dbReference type="Proteomes" id="UP000019763">
    <property type="component" value="Unassembled WGS sequence"/>
</dbReference>
<organism evidence="2 3">
    <name type="scientific">Gregarina niphandrodes</name>
    <name type="common">Septate eugregarine</name>
    <dbReference type="NCBI Taxonomy" id="110365"/>
    <lineage>
        <taxon>Eukaryota</taxon>
        <taxon>Sar</taxon>
        <taxon>Alveolata</taxon>
        <taxon>Apicomplexa</taxon>
        <taxon>Conoidasida</taxon>
        <taxon>Gregarinasina</taxon>
        <taxon>Eugregarinorida</taxon>
        <taxon>Gregarinidae</taxon>
        <taxon>Gregarina</taxon>
    </lineage>
</organism>
<name>A0A023B3I3_GRENI</name>
<evidence type="ECO:0000256" key="1">
    <source>
        <dbReference type="SAM" id="MobiDB-lite"/>
    </source>
</evidence>
<proteinExistence type="predicted"/>
<comment type="caution">
    <text evidence="2">The sequence shown here is derived from an EMBL/GenBank/DDBJ whole genome shotgun (WGS) entry which is preliminary data.</text>
</comment>
<dbReference type="RefSeq" id="XP_011131594.1">
    <property type="nucleotide sequence ID" value="XM_011133292.1"/>
</dbReference>